<dbReference type="OrthoDB" id="6466835at2759"/>
<keyword evidence="3" id="KW-1185">Reference proteome</keyword>
<organism evidence="2 3">
    <name type="scientific">Araneus ventricosus</name>
    <name type="common">Orbweaver spider</name>
    <name type="synonym">Epeira ventricosa</name>
    <dbReference type="NCBI Taxonomy" id="182803"/>
    <lineage>
        <taxon>Eukaryota</taxon>
        <taxon>Metazoa</taxon>
        <taxon>Ecdysozoa</taxon>
        <taxon>Arthropoda</taxon>
        <taxon>Chelicerata</taxon>
        <taxon>Arachnida</taxon>
        <taxon>Araneae</taxon>
        <taxon>Araneomorphae</taxon>
        <taxon>Entelegynae</taxon>
        <taxon>Araneoidea</taxon>
        <taxon>Araneidae</taxon>
        <taxon>Araneus</taxon>
    </lineage>
</organism>
<protein>
    <submittedName>
        <fullName evidence="2">Uncharacterized protein</fullName>
    </submittedName>
</protein>
<evidence type="ECO:0000313" key="2">
    <source>
        <dbReference type="EMBL" id="GBN03634.1"/>
    </source>
</evidence>
<evidence type="ECO:0000313" key="3">
    <source>
        <dbReference type="Proteomes" id="UP000499080"/>
    </source>
</evidence>
<dbReference type="AlphaFoldDB" id="A0A4Y2KM20"/>
<name>A0A4Y2KM20_ARAVE</name>
<proteinExistence type="predicted"/>
<accession>A0A4Y2KM20</accession>
<dbReference type="EMBL" id="BGPR01004814">
    <property type="protein sequence ID" value="GBN03634.1"/>
    <property type="molecule type" value="Genomic_DNA"/>
</dbReference>
<evidence type="ECO:0000256" key="1">
    <source>
        <dbReference type="SAM" id="MobiDB-lite"/>
    </source>
</evidence>
<feature type="region of interest" description="Disordered" evidence="1">
    <location>
        <begin position="104"/>
        <end position="127"/>
    </location>
</feature>
<dbReference type="Proteomes" id="UP000499080">
    <property type="component" value="Unassembled WGS sequence"/>
</dbReference>
<comment type="caution">
    <text evidence="2">The sequence shown here is derived from an EMBL/GenBank/DDBJ whole genome shotgun (WGS) entry which is preliminary data.</text>
</comment>
<reference evidence="2 3" key="1">
    <citation type="journal article" date="2019" name="Sci. Rep.">
        <title>Orb-weaving spider Araneus ventricosus genome elucidates the spidroin gene catalogue.</title>
        <authorList>
            <person name="Kono N."/>
            <person name="Nakamura H."/>
            <person name="Ohtoshi R."/>
            <person name="Moran D.A.P."/>
            <person name="Shinohara A."/>
            <person name="Yoshida Y."/>
            <person name="Fujiwara M."/>
            <person name="Mori M."/>
            <person name="Tomita M."/>
            <person name="Arakawa K."/>
        </authorList>
    </citation>
    <scope>NUCLEOTIDE SEQUENCE [LARGE SCALE GENOMIC DNA]</scope>
</reference>
<feature type="compositionally biased region" description="Basic and acidic residues" evidence="1">
    <location>
        <begin position="104"/>
        <end position="114"/>
    </location>
</feature>
<sequence>MQLFSSISVRKENTLERMRKLHVKSRPAGEILRAALDQREECVDPLERLGVSVCSRAEAEKETERLRKLLAEIETDEDPDFDNEGNGHEDVLEDIFSDHENFCEHNMESEKDGDSGNEDVNNLELFPSKEGTEYKTAKFRRNIRCQNIVSR</sequence>
<gene>
    <name evidence="2" type="ORF">AVEN_198019_1</name>
</gene>